<sequence length="746" mass="82819">MTNPSTPASGNTQGKRFRVGGGEGITTFSGGDALAIQRPALPGVVIFVHGVNSEGEWFKPAEEGLCKGLNRRLGRLDDQMVHKGVEGGQLTPAQYIDSLTPDGFINPKMTSKTYIKATPSFSPVIHFRWGYKANKEELKEYGANVFLNEQNYWGGGPFANGCSSLPDLYHEGVNDRLFGWLRVQSLNSVTAREVYSTPPRHYGVMGALRLAKLIGSIRKKQADMPITVVCHSQGNMVGILAAFLGDQLQDVTDANGKKGRCVADTYILANPPYSVMTEDLGGRGADSWSQRGTRDKDGRRGRETYQARIKTLANFLDIIGARRPYDMDSAYIDKHMENTRPSPSGGKPFRAALDRQHHGLNGSTYGRVTLYCCPHDQVISAVTVQGMGWRGLSNEELRDIGVGNVLTQRVFASGYFVGLPPGPRTVYRYWEDDWRYGKGVTPGFWYPPSPVTKFSFQRTLLAANSTLERANIISSYVLGRRVFSLLRYIKTKVNGDPPKGWTVTISAPKLDEPFKPQALRYGKVCITTDGPHATSDFNEGNDPPASERNAKKSAQDMKPGDALDHYKGPAPALGDAETEAARRYEDHAIVRQRIRRLNATDYMTSDGVVKTEMPEWQDPPSKDGKAPLNQQIVSEYLKGTETNNPTNHSTTMTNPKHAEKALAYDVAIGVCKLDDKDWKDLRIEADWRFSAKLDKNNSNKKYGEYFLLGKMGNVPLGEWISHDSEARMPNKIVDERDGWMIIDGYL</sequence>
<feature type="region of interest" description="Disordered" evidence="1">
    <location>
        <begin position="1"/>
        <end position="22"/>
    </location>
</feature>
<evidence type="ECO:0000259" key="2">
    <source>
        <dbReference type="Pfam" id="PF11678"/>
    </source>
</evidence>
<gene>
    <name evidence="4" type="ORF">WJ33_30315</name>
</gene>
<feature type="domain" description="Antibacterial effector protein Tle3 C-terminal" evidence="2">
    <location>
        <begin position="646"/>
        <end position="693"/>
    </location>
</feature>
<protein>
    <recommendedName>
        <fullName evidence="6">DUF3274 domain-containing protein</fullName>
    </recommendedName>
</protein>
<proteinExistence type="predicted"/>
<feature type="region of interest" description="Disordered" evidence="1">
    <location>
        <begin position="280"/>
        <end position="302"/>
    </location>
</feature>
<dbReference type="Pfam" id="PF11678">
    <property type="entry name" value="Tle3_C"/>
    <property type="match status" value="1"/>
</dbReference>
<feature type="compositionally biased region" description="Polar residues" evidence="1">
    <location>
        <begin position="1"/>
        <end position="14"/>
    </location>
</feature>
<organism evidence="4 5">
    <name type="scientific">Burkholderia ubonensis</name>
    <dbReference type="NCBI Taxonomy" id="101571"/>
    <lineage>
        <taxon>Bacteria</taxon>
        <taxon>Pseudomonadati</taxon>
        <taxon>Pseudomonadota</taxon>
        <taxon>Betaproteobacteria</taxon>
        <taxon>Burkholderiales</taxon>
        <taxon>Burkholderiaceae</taxon>
        <taxon>Burkholderia</taxon>
        <taxon>Burkholderia cepacia complex</taxon>
    </lineage>
</organism>
<feature type="region of interest" description="Disordered" evidence="1">
    <location>
        <begin position="532"/>
        <end position="579"/>
    </location>
</feature>
<evidence type="ECO:0000313" key="5">
    <source>
        <dbReference type="Proteomes" id="UP000064029"/>
    </source>
</evidence>
<evidence type="ECO:0000259" key="3">
    <source>
        <dbReference type="Pfam" id="PF24322"/>
    </source>
</evidence>
<evidence type="ECO:0008006" key="6">
    <source>
        <dbReference type="Google" id="ProtNLM"/>
    </source>
</evidence>
<dbReference type="InterPro" id="IPR056221">
    <property type="entry name" value="Tle3_ab_dom"/>
</dbReference>
<evidence type="ECO:0000313" key="4">
    <source>
        <dbReference type="EMBL" id="KVG62129.1"/>
    </source>
</evidence>
<dbReference type="Pfam" id="PF24322">
    <property type="entry name" value="Tle3"/>
    <property type="match status" value="1"/>
</dbReference>
<dbReference type="EMBL" id="LOXM01000177">
    <property type="protein sequence ID" value="KVG62129.1"/>
    <property type="molecule type" value="Genomic_DNA"/>
</dbReference>
<dbReference type="RefSeq" id="WP_059754700.1">
    <property type="nucleotide sequence ID" value="NZ_LOXM01000177.1"/>
</dbReference>
<feature type="domain" description="T6SS Tle3 phospholipase effector alpha/beta" evidence="3">
    <location>
        <begin position="41"/>
        <end position="392"/>
    </location>
</feature>
<evidence type="ECO:0000256" key="1">
    <source>
        <dbReference type="SAM" id="MobiDB-lite"/>
    </source>
</evidence>
<reference evidence="4 5" key="1">
    <citation type="submission" date="2015-11" db="EMBL/GenBank/DDBJ databases">
        <title>Expanding the genomic diversity of Burkholderia species for the development of highly accurate diagnostics.</title>
        <authorList>
            <person name="Sahl J."/>
            <person name="Keim P."/>
            <person name="Wagner D."/>
        </authorList>
    </citation>
    <scope>NUCLEOTIDE SEQUENCE [LARGE SCALE GENOMIC DNA]</scope>
    <source>
        <strain evidence="4 5">MSMB2036</strain>
    </source>
</reference>
<name>A0A103R6N5_9BURK</name>
<dbReference type="Proteomes" id="UP000064029">
    <property type="component" value="Unassembled WGS sequence"/>
</dbReference>
<dbReference type="InterPro" id="IPR021692">
    <property type="entry name" value="Tle3_C"/>
</dbReference>
<dbReference type="AlphaFoldDB" id="A0A103R6N5"/>
<accession>A0A103R6N5</accession>
<feature type="compositionally biased region" description="Basic and acidic residues" evidence="1">
    <location>
        <begin position="548"/>
        <end position="567"/>
    </location>
</feature>
<dbReference type="OrthoDB" id="8829067at2"/>
<comment type="caution">
    <text evidence="4">The sequence shown here is derived from an EMBL/GenBank/DDBJ whole genome shotgun (WGS) entry which is preliminary data.</text>
</comment>
<feature type="compositionally biased region" description="Basic and acidic residues" evidence="1">
    <location>
        <begin position="292"/>
        <end position="302"/>
    </location>
</feature>